<dbReference type="AlphaFoldDB" id="R7ZNF3"/>
<comment type="caution">
    <text evidence="1">The sequence shown here is derived from an EMBL/GenBank/DDBJ whole genome shotgun (WGS) entry which is preliminary data.</text>
</comment>
<sequence>MKPRYGKLRCEKQVVIPMAIGMPVTKCGGRPDPDSYREATPHPG</sequence>
<proteinExistence type="predicted"/>
<evidence type="ECO:0000313" key="1">
    <source>
        <dbReference type="EMBL" id="EON75635.1"/>
    </source>
</evidence>
<evidence type="ECO:0000313" key="2">
    <source>
        <dbReference type="Proteomes" id="UP000013909"/>
    </source>
</evidence>
<reference evidence="1 2" key="1">
    <citation type="submission" date="2013-02" db="EMBL/GenBank/DDBJ databases">
        <title>A novel strain isolated from Lonar lake, Maharashtra, India.</title>
        <authorList>
            <person name="Singh A."/>
        </authorList>
    </citation>
    <scope>NUCLEOTIDE SEQUENCE [LARGE SCALE GENOMIC DNA]</scope>
    <source>
        <strain evidence="1 2">AK24</strain>
    </source>
</reference>
<gene>
    <name evidence="1" type="ORF">ADIS_3893</name>
</gene>
<dbReference type="Proteomes" id="UP000013909">
    <property type="component" value="Unassembled WGS sequence"/>
</dbReference>
<organism evidence="1 2">
    <name type="scientific">Lunatimonas lonarensis</name>
    <dbReference type="NCBI Taxonomy" id="1232681"/>
    <lineage>
        <taxon>Bacteria</taxon>
        <taxon>Pseudomonadati</taxon>
        <taxon>Bacteroidota</taxon>
        <taxon>Cytophagia</taxon>
        <taxon>Cytophagales</taxon>
        <taxon>Cyclobacteriaceae</taxon>
    </lineage>
</organism>
<protein>
    <submittedName>
        <fullName evidence="1">Uncharacterized protein</fullName>
    </submittedName>
</protein>
<keyword evidence="2" id="KW-1185">Reference proteome</keyword>
<accession>R7ZNF3</accession>
<name>R7ZNF3_9BACT</name>
<dbReference type="EMBL" id="AQHR01000102">
    <property type="protein sequence ID" value="EON75635.1"/>
    <property type="molecule type" value="Genomic_DNA"/>
</dbReference>